<evidence type="ECO:0000256" key="6">
    <source>
        <dbReference type="SAM" id="SignalP"/>
    </source>
</evidence>
<reference evidence="9" key="1">
    <citation type="submission" date="2019-08" db="EMBL/GenBank/DDBJ databases">
        <title>The improved chromosome-level genome for the pearl oyster Pinctada fucata martensii using PacBio sequencing and Hi-C.</title>
        <authorList>
            <person name="Zheng Z."/>
        </authorList>
    </citation>
    <scope>NUCLEOTIDE SEQUENCE</scope>
    <source>
        <strain evidence="9">ZZ-2019</strain>
        <tissue evidence="9">Adductor muscle</tissue>
    </source>
</reference>
<evidence type="ECO:0000259" key="8">
    <source>
        <dbReference type="PROSITE" id="PS50878"/>
    </source>
</evidence>
<keyword evidence="2 4" id="KW-0863">Zinc-finger</keyword>
<dbReference type="Gene3D" id="3.60.10.10">
    <property type="entry name" value="Endonuclease/exonuclease/phosphatase"/>
    <property type="match status" value="1"/>
</dbReference>
<gene>
    <name evidence="9" type="ORF">FSP39_003054</name>
</gene>
<dbReference type="PANTHER" id="PTHR33395">
    <property type="entry name" value="TRANSCRIPTASE, PUTATIVE-RELATED-RELATED"/>
    <property type="match status" value="1"/>
</dbReference>
<dbReference type="GO" id="GO:0061343">
    <property type="term" value="P:cell adhesion involved in heart morphogenesis"/>
    <property type="evidence" value="ECO:0007669"/>
    <property type="project" value="TreeGrafter"/>
</dbReference>
<dbReference type="SUPFAM" id="SSF57903">
    <property type="entry name" value="FYVE/PHD zinc finger"/>
    <property type="match status" value="1"/>
</dbReference>
<evidence type="ECO:0000259" key="7">
    <source>
        <dbReference type="PROSITE" id="PS50016"/>
    </source>
</evidence>
<name>A0AA88XKR5_PINIB</name>
<evidence type="ECO:0000256" key="4">
    <source>
        <dbReference type="PROSITE-ProRule" id="PRU00146"/>
    </source>
</evidence>
<evidence type="ECO:0000256" key="3">
    <source>
        <dbReference type="ARBA" id="ARBA00022833"/>
    </source>
</evidence>
<dbReference type="EMBL" id="VSWD01000011">
    <property type="protein sequence ID" value="KAK3087200.1"/>
    <property type="molecule type" value="Genomic_DNA"/>
</dbReference>
<evidence type="ECO:0000256" key="5">
    <source>
        <dbReference type="SAM" id="MobiDB-lite"/>
    </source>
</evidence>
<evidence type="ECO:0000256" key="2">
    <source>
        <dbReference type="ARBA" id="ARBA00022771"/>
    </source>
</evidence>
<dbReference type="PROSITE" id="PS01359">
    <property type="entry name" value="ZF_PHD_1"/>
    <property type="match status" value="1"/>
</dbReference>
<dbReference type="Gene3D" id="3.30.40.10">
    <property type="entry name" value="Zinc/RING finger domain, C3HC4 (zinc finger)"/>
    <property type="match status" value="1"/>
</dbReference>
<feature type="domain" description="PHD-type" evidence="7">
    <location>
        <begin position="84"/>
        <end position="140"/>
    </location>
</feature>
<dbReference type="GO" id="GO:0008270">
    <property type="term" value="F:zinc ion binding"/>
    <property type="evidence" value="ECO:0007669"/>
    <property type="project" value="UniProtKB-KW"/>
</dbReference>
<feature type="region of interest" description="Disordered" evidence="5">
    <location>
        <begin position="160"/>
        <end position="200"/>
    </location>
</feature>
<dbReference type="PROSITE" id="PS50016">
    <property type="entry name" value="ZF_PHD_2"/>
    <property type="match status" value="1"/>
</dbReference>
<dbReference type="Pfam" id="PF03372">
    <property type="entry name" value="Exo_endo_phos"/>
    <property type="match status" value="1"/>
</dbReference>
<dbReference type="AlphaFoldDB" id="A0AA88XKR5"/>
<feature type="compositionally biased region" description="Low complexity" evidence="5">
    <location>
        <begin position="165"/>
        <end position="176"/>
    </location>
</feature>
<dbReference type="InterPro" id="IPR019787">
    <property type="entry name" value="Znf_PHD-finger"/>
</dbReference>
<dbReference type="GO" id="GO:0031012">
    <property type="term" value="C:extracellular matrix"/>
    <property type="evidence" value="ECO:0007669"/>
    <property type="project" value="TreeGrafter"/>
</dbReference>
<dbReference type="SMART" id="SM00249">
    <property type="entry name" value="PHD"/>
    <property type="match status" value="1"/>
</dbReference>
<dbReference type="InterPro" id="IPR019786">
    <property type="entry name" value="Zinc_finger_PHD-type_CS"/>
</dbReference>
<dbReference type="Pfam" id="PF00628">
    <property type="entry name" value="PHD"/>
    <property type="match status" value="1"/>
</dbReference>
<keyword evidence="10" id="KW-1185">Reference proteome</keyword>
<dbReference type="InterPro" id="IPR011011">
    <property type="entry name" value="Znf_FYVE_PHD"/>
</dbReference>
<dbReference type="CDD" id="cd15489">
    <property type="entry name" value="PHD_SF"/>
    <property type="match status" value="1"/>
</dbReference>
<organism evidence="9 10">
    <name type="scientific">Pinctada imbricata</name>
    <name type="common">Atlantic pearl-oyster</name>
    <name type="synonym">Pinctada martensii</name>
    <dbReference type="NCBI Taxonomy" id="66713"/>
    <lineage>
        <taxon>Eukaryota</taxon>
        <taxon>Metazoa</taxon>
        <taxon>Spiralia</taxon>
        <taxon>Lophotrochozoa</taxon>
        <taxon>Mollusca</taxon>
        <taxon>Bivalvia</taxon>
        <taxon>Autobranchia</taxon>
        <taxon>Pteriomorphia</taxon>
        <taxon>Pterioida</taxon>
        <taxon>Pterioidea</taxon>
        <taxon>Pteriidae</taxon>
        <taxon>Pinctada</taxon>
    </lineage>
</organism>
<comment type="caution">
    <text evidence="9">The sequence shown here is derived from an EMBL/GenBank/DDBJ whole genome shotgun (WGS) entry which is preliminary data.</text>
</comment>
<protein>
    <submittedName>
        <fullName evidence="9">Uncharacterized protein</fullName>
    </submittedName>
</protein>
<feature type="domain" description="Reverse transcriptase" evidence="8">
    <location>
        <begin position="677"/>
        <end position="930"/>
    </location>
</feature>
<keyword evidence="6" id="KW-0732">Signal</keyword>
<accession>A0AA88XKR5</accession>
<keyword evidence="1" id="KW-0479">Metal-binding</keyword>
<dbReference type="CDD" id="cd01650">
    <property type="entry name" value="RT_nLTR_like"/>
    <property type="match status" value="1"/>
</dbReference>
<proteinExistence type="predicted"/>
<dbReference type="Proteomes" id="UP001186944">
    <property type="component" value="Unassembled WGS sequence"/>
</dbReference>
<dbReference type="InterPro" id="IPR005135">
    <property type="entry name" value="Endo/exonuclease/phosphatase"/>
</dbReference>
<feature type="compositionally biased region" description="Polar residues" evidence="5">
    <location>
        <begin position="186"/>
        <end position="198"/>
    </location>
</feature>
<sequence length="1141" mass="129475">MHIPAYINILIIFLHLCVHNKTRHQSPCKYIDNDLSDIDTIYYWFRSTPVHKQTPTRIQPKCIVQLLLLLGGQVEHNPGPYKPKYPCMICSKAVKWGDRALACDNCDKWYHIECMAMATADYNIFGIADTTWICSKCDTPNSSKLYNSISADNNIFDNLSDHTMSPSRSESSSLHSPIPPSFNKPMATSSPIRNSEPVNRQPRKALRTCIINFQSIKNKVPETQVLIDNAEPDVIIGTETWLNSDIGSYEILPSNYNVFRRDRVDGYGGVLIAVKNDIVCTPLHSSKDLELLSVKLRCNRNKSVIVSAFYRPPNATSEDQANQLIQELDELRQNNQNCDFWLGGDFNVPDIDWPSLSVTTHQYPVSMSTAYMHITSQCGIEQIVESPTRGNKILDLFFTNNLSLVDKVKPIPGVGDHDAILVDTLIRPKRVKPTKRKIHIWDKANITGLKSDTTAYCNHFVAQSFPSIDSMWTSFRDNILLLLDKHVPHKFTRSRHTNPWMNTETRRLTRRKHRAFLKAKSTGRHKDLKRYKCLKSTCQRTIRKAHDDYIKDIISPDAKQNPKKFWSYVKGKKQESTGVAPLRSADGLIHSDSETKANILNSQFKSVYTREDLTTLPDKGPSPYSEMPPITITLNGVIKLLQNLQPHKATGPDSIPARLLKELSAELAPALSHIYQISLNAGCVPEDWKMAYIVPIFKKGDKSKAANYRPVSLTAICSKVMEHILHSCIMDHFERNSILTDAQHGFRSKRSCETQLIATIQDLASGLSEGNQIDAILLDFAKAFDKVPHRRLIHKLNYYGVQGPTLSWIESFLSGRKQHVLTEGAISSEADVESGVPQGTVMGPLLFLAFINDLPTVVNSPVRLFANDCLIYRTIRSVSDTTTLQEDLTSLERWEKTWQMAFHPEKCTTIHITRKRNPIRASYHLHGHTLDDVPGGKYLGVYISQDLSWRDHINLTTAKAHRSVGFLRRNLRSCPQQVKAQAYTTLVRPVLEYASTVWDPYQTQQIQQLENVQRQAARFATGNYYSRDPGCVTSMLHQLDWEPLAHRRARNRVIMLYKITHHIVEVPVHHLIHLSNTRTRGSSANNIRHISTRVDVYKYSFLPATIRLWNNIPPSVRGSPSLNTFRSALLSVDMSGILTSN</sequence>
<evidence type="ECO:0000313" key="10">
    <source>
        <dbReference type="Proteomes" id="UP001186944"/>
    </source>
</evidence>
<dbReference type="InterPro" id="IPR036691">
    <property type="entry name" value="Endo/exonu/phosph_ase_sf"/>
</dbReference>
<dbReference type="Pfam" id="PF00078">
    <property type="entry name" value="RVT_1"/>
    <property type="match status" value="1"/>
</dbReference>
<feature type="chain" id="PRO_5041671716" evidence="6">
    <location>
        <begin position="25"/>
        <end position="1141"/>
    </location>
</feature>
<dbReference type="SUPFAM" id="SSF56672">
    <property type="entry name" value="DNA/RNA polymerases"/>
    <property type="match status" value="1"/>
</dbReference>
<dbReference type="InterPro" id="IPR000477">
    <property type="entry name" value="RT_dom"/>
</dbReference>
<dbReference type="GO" id="GO:0007508">
    <property type="term" value="P:larval heart development"/>
    <property type="evidence" value="ECO:0007669"/>
    <property type="project" value="TreeGrafter"/>
</dbReference>
<keyword evidence="3" id="KW-0862">Zinc</keyword>
<dbReference type="PANTHER" id="PTHR33395:SF22">
    <property type="entry name" value="REVERSE TRANSCRIPTASE DOMAIN-CONTAINING PROTEIN"/>
    <property type="match status" value="1"/>
</dbReference>
<feature type="signal peptide" evidence="6">
    <location>
        <begin position="1"/>
        <end position="24"/>
    </location>
</feature>
<dbReference type="InterPro" id="IPR043502">
    <property type="entry name" value="DNA/RNA_pol_sf"/>
</dbReference>
<dbReference type="InterPro" id="IPR001965">
    <property type="entry name" value="Znf_PHD"/>
</dbReference>
<dbReference type="GO" id="GO:0003824">
    <property type="term" value="F:catalytic activity"/>
    <property type="evidence" value="ECO:0007669"/>
    <property type="project" value="InterPro"/>
</dbReference>
<dbReference type="PROSITE" id="PS50878">
    <property type="entry name" value="RT_POL"/>
    <property type="match status" value="1"/>
</dbReference>
<evidence type="ECO:0000313" key="9">
    <source>
        <dbReference type="EMBL" id="KAK3087200.1"/>
    </source>
</evidence>
<dbReference type="InterPro" id="IPR013083">
    <property type="entry name" value="Znf_RING/FYVE/PHD"/>
</dbReference>
<evidence type="ECO:0000256" key="1">
    <source>
        <dbReference type="ARBA" id="ARBA00022723"/>
    </source>
</evidence>
<dbReference type="SUPFAM" id="SSF56219">
    <property type="entry name" value="DNase I-like"/>
    <property type="match status" value="1"/>
</dbReference>